<evidence type="ECO:0000256" key="3">
    <source>
        <dbReference type="ARBA" id="ARBA00022691"/>
    </source>
</evidence>
<comment type="caution">
    <text evidence="5">The sequence shown here is derived from an EMBL/GenBank/DDBJ whole genome shotgun (WGS) entry which is preliminary data.</text>
</comment>
<dbReference type="RefSeq" id="WP_148990997.1">
    <property type="nucleotide sequence ID" value="NZ_VTEW01000003.1"/>
</dbReference>
<dbReference type="GO" id="GO:0008168">
    <property type="term" value="F:methyltransferase activity"/>
    <property type="evidence" value="ECO:0007669"/>
    <property type="project" value="UniProtKB-KW"/>
</dbReference>
<keyword evidence="2 5" id="KW-0808">Transferase</keyword>
<proteinExistence type="predicted"/>
<dbReference type="Gene3D" id="3.40.50.150">
    <property type="entry name" value="Vaccinia Virus protein VP39"/>
    <property type="match status" value="1"/>
</dbReference>
<reference evidence="5 6" key="1">
    <citation type="submission" date="2019-08" db="EMBL/GenBank/DDBJ databases">
        <title>Bacillus genomes from the desert of Cuatro Cienegas, Coahuila.</title>
        <authorList>
            <person name="Olmedo-Alvarez G."/>
        </authorList>
    </citation>
    <scope>NUCLEOTIDE SEQUENCE [LARGE SCALE GENOMIC DNA]</scope>
    <source>
        <strain evidence="5 6">CH451a_14T</strain>
    </source>
</reference>
<dbReference type="CDD" id="cd02440">
    <property type="entry name" value="AdoMet_MTases"/>
    <property type="match status" value="1"/>
</dbReference>
<dbReference type="OrthoDB" id="9804312at2"/>
<evidence type="ECO:0000259" key="4">
    <source>
        <dbReference type="Pfam" id="PF13649"/>
    </source>
</evidence>
<dbReference type="Proteomes" id="UP000325054">
    <property type="component" value="Unassembled WGS sequence"/>
</dbReference>
<name>A0A5D4U667_9BACI</name>
<evidence type="ECO:0000256" key="1">
    <source>
        <dbReference type="ARBA" id="ARBA00022603"/>
    </source>
</evidence>
<evidence type="ECO:0000256" key="2">
    <source>
        <dbReference type="ARBA" id="ARBA00022679"/>
    </source>
</evidence>
<dbReference type="GO" id="GO:0032259">
    <property type="term" value="P:methylation"/>
    <property type="evidence" value="ECO:0007669"/>
    <property type="project" value="UniProtKB-KW"/>
</dbReference>
<sequence length="246" mass="28266">MKELIKTSEDVMVMLDELLQEEKKFNWDTFYEDRTKRVPFFRDIPDENLVSYVTERVIETGKVLELGCGPGRNAIYLAERGFLVDAVDSSQEALQWAEERALTKEVDVNFIKENIFCLNYEAGTYDFVYDSGCFHHIPPHRRTSYLELIDRALKPGGYFALTTFVEGGELGGSEISDWDVYRLKSLKGGLGYSEEKLKEIFDCFEPLEIRLMKEMPAASGMFGVSGLRTALFKKGRLILPYQRSLF</sequence>
<dbReference type="AlphaFoldDB" id="A0A5D4U667"/>
<dbReference type="PANTHER" id="PTHR43464:SF19">
    <property type="entry name" value="UBIQUINONE BIOSYNTHESIS O-METHYLTRANSFERASE, MITOCHONDRIAL"/>
    <property type="match status" value="1"/>
</dbReference>
<evidence type="ECO:0000313" key="5">
    <source>
        <dbReference type="EMBL" id="TYS82874.1"/>
    </source>
</evidence>
<dbReference type="InterPro" id="IPR029063">
    <property type="entry name" value="SAM-dependent_MTases_sf"/>
</dbReference>
<gene>
    <name evidence="5" type="ORF">FZC80_04900</name>
</gene>
<dbReference type="Pfam" id="PF13649">
    <property type="entry name" value="Methyltransf_25"/>
    <property type="match status" value="1"/>
</dbReference>
<feature type="domain" description="Methyltransferase" evidence="4">
    <location>
        <begin position="63"/>
        <end position="157"/>
    </location>
</feature>
<dbReference type="EMBL" id="VTEW01000003">
    <property type="protein sequence ID" value="TYS82874.1"/>
    <property type="molecule type" value="Genomic_DNA"/>
</dbReference>
<dbReference type="InterPro" id="IPR041698">
    <property type="entry name" value="Methyltransf_25"/>
</dbReference>
<dbReference type="SUPFAM" id="SSF53335">
    <property type="entry name" value="S-adenosyl-L-methionine-dependent methyltransferases"/>
    <property type="match status" value="1"/>
</dbReference>
<evidence type="ECO:0000313" key="6">
    <source>
        <dbReference type="Proteomes" id="UP000325054"/>
    </source>
</evidence>
<accession>A0A5D4U667</accession>
<dbReference type="PANTHER" id="PTHR43464">
    <property type="entry name" value="METHYLTRANSFERASE"/>
    <property type="match status" value="1"/>
</dbReference>
<keyword evidence="1 5" id="KW-0489">Methyltransferase</keyword>
<keyword evidence="3" id="KW-0949">S-adenosyl-L-methionine</keyword>
<organism evidence="5 6">
    <name type="scientific">Rossellomorea aquimaris</name>
    <dbReference type="NCBI Taxonomy" id="189382"/>
    <lineage>
        <taxon>Bacteria</taxon>
        <taxon>Bacillati</taxon>
        <taxon>Bacillota</taxon>
        <taxon>Bacilli</taxon>
        <taxon>Bacillales</taxon>
        <taxon>Bacillaceae</taxon>
        <taxon>Rossellomorea</taxon>
    </lineage>
</organism>
<protein>
    <submittedName>
        <fullName evidence="5">Class I SAM-dependent methyltransferase</fullName>
    </submittedName>
</protein>